<dbReference type="InterPro" id="IPR005303">
    <property type="entry name" value="MOCOS_middle"/>
</dbReference>
<organism evidence="3 4">
    <name type="scientific">Meganyctiphanes norvegica</name>
    <name type="common">Northern krill</name>
    <name type="synonym">Thysanopoda norvegica</name>
    <dbReference type="NCBI Taxonomy" id="48144"/>
    <lineage>
        <taxon>Eukaryota</taxon>
        <taxon>Metazoa</taxon>
        <taxon>Ecdysozoa</taxon>
        <taxon>Arthropoda</taxon>
        <taxon>Crustacea</taxon>
        <taxon>Multicrustacea</taxon>
        <taxon>Malacostraca</taxon>
        <taxon>Eumalacostraca</taxon>
        <taxon>Eucarida</taxon>
        <taxon>Euphausiacea</taxon>
        <taxon>Euphausiidae</taxon>
        <taxon>Meganyctiphanes</taxon>
    </lineage>
</organism>
<dbReference type="SUPFAM" id="SSF141673">
    <property type="entry name" value="MOSC N-terminal domain-like"/>
    <property type="match status" value="1"/>
</dbReference>
<gene>
    <name evidence="3" type="ORF">MNOR_LOCUS32756</name>
</gene>
<evidence type="ECO:0000256" key="1">
    <source>
        <dbReference type="SAM" id="Phobius"/>
    </source>
</evidence>
<proteinExistence type="predicted"/>
<feature type="non-terminal residue" evidence="3">
    <location>
        <position position="108"/>
    </location>
</feature>
<evidence type="ECO:0000259" key="2">
    <source>
        <dbReference type="Pfam" id="PF03476"/>
    </source>
</evidence>
<dbReference type="Proteomes" id="UP001497623">
    <property type="component" value="Unassembled WGS sequence"/>
</dbReference>
<evidence type="ECO:0000313" key="4">
    <source>
        <dbReference type="Proteomes" id="UP001497623"/>
    </source>
</evidence>
<name>A0AAV2S799_MEGNR</name>
<evidence type="ECO:0000313" key="3">
    <source>
        <dbReference type="EMBL" id="CAL4162026.1"/>
    </source>
</evidence>
<sequence length="108" mass="12137">VMVVSTQSEVVVAVGACTAVALIWWTMYKRKNRQQQPQFQMPTEWEELGTVSQLHIYPLKSARSIPVSQADTTIRGLSSGSLEDRSFMVVTEAECRFVTMRSEPKLAT</sequence>
<dbReference type="EMBL" id="CAXKWB010045242">
    <property type="protein sequence ID" value="CAL4162026.1"/>
    <property type="molecule type" value="Genomic_DNA"/>
</dbReference>
<protein>
    <recommendedName>
        <fullName evidence="2">Molybdenum cofactor sulfurase middle domain-containing protein</fullName>
    </recommendedName>
</protein>
<feature type="non-terminal residue" evidence="3">
    <location>
        <position position="1"/>
    </location>
</feature>
<feature type="transmembrane region" description="Helical" evidence="1">
    <location>
        <begin position="6"/>
        <end position="25"/>
    </location>
</feature>
<keyword evidence="4" id="KW-1185">Reference proteome</keyword>
<dbReference type="Pfam" id="PF03476">
    <property type="entry name" value="MOSC_N"/>
    <property type="match status" value="1"/>
</dbReference>
<keyword evidence="1" id="KW-0472">Membrane</keyword>
<reference evidence="3 4" key="1">
    <citation type="submission" date="2024-05" db="EMBL/GenBank/DDBJ databases">
        <authorList>
            <person name="Wallberg A."/>
        </authorList>
    </citation>
    <scope>NUCLEOTIDE SEQUENCE [LARGE SCALE GENOMIC DNA]</scope>
</reference>
<feature type="domain" description="Molybdenum cofactor sulfurase middle" evidence="2">
    <location>
        <begin position="49"/>
        <end position="107"/>
    </location>
</feature>
<keyword evidence="1" id="KW-0812">Transmembrane</keyword>
<comment type="caution">
    <text evidence="3">The sequence shown here is derived from an EMBL/GenBank/DDBJ whole genome shotgun (WGS) entry which is preliminary data.</text>
</comment>
<dbReference type="AlphaFoldDB" id="A0AAV2S799"/>
<accession>A0AAV2S799</accession>
<keyword evidence="1" id="KW-1133">Transmembrane helix</keyword>